<accession>A0A9R1BX11</accession>
<evidence type="ECO:0000259" key="4">
    <source>
        <dbReference type="PROSITE" id="PS51767"/>
    </source>
</evidence>
<dbReference type="Gene3D" id="2.40.70.10">
    <property type="entry name" value="Acid Proteases"/>
    <property type="match status" value="2"/>
</dbReference>
<proteinExistence type="inferred from homology"/>
<comment type="similarity">
    <text evidence="1">Belongs to the peptidase A1 family.</text>
</comment>
<sequence length="510" mass="54137">MASASSPPLVALGVLLLLSVSSAIAHGRGADQERRQRYMVVQTSHLMESKSICSGFKGTYMCARTIAVMHALFSSFFAVTPSANGTWVPLHRPYGPCSPSEGTPPPLVEMLRWDQARTDYVRRKATGEVDDVLDPARPHVDMMQVDFMLRGTFGIGSGSGYGAAIDGDDDDDPMILAQTMAIDTTEDVPWIQCLPCLIPQCYPQRNAFFDPRRSSTGAPVRCGSRACRSLGNYANGCSKANSTGDCLYRIEYSDNRLTLGTYMTDTLTISPSTTFLNFRFGCSHAVRGKFSAQASGTMSLGGGPQSLLSQTARAYGNAFSYCVPGPSAAGFLSIGGPVEGDGGGGSGTFATTPLVRNANVINPTIYVVRLQGIEVAGRRLNVPPVVFSGGTVMDSSAIITRLPPTAYRALRLAFRNAMRAYRTRAPTGNLDTCFDFVGVTSVTVPAVSLVFDGGAVIELDLLAVLLDGCLAFAPVAADFALGFIGNVQQQTHEVLYDVAGGAVGFRRGAC</sequence>
<dbReference type="Gramene" id="TRITD7Bv1G031830.3">
    <property type="protein sequence ID" value="TRITD7Bv1G031830.3"/>
    <property type="gene ID" value="TRITD7Bv1G031830"/>
</dbReference>
<dbReference type="InterPro" id="IPR001461">
    <property type="entry name" value="Aspartic_peptidase_A1"/>
</dbReference>
<protein>
    <recommendedName>
        <fullName evidence="4">Peptidase A1 domain-containing protein</fullName>
    </recommendedName>
</protein>
<dbReference type="InterPro" id="IPR032861">
    <property type="entry name" value="TAXi_N"/>
</dbReference>
<evidence type="ECO:0000256" key="3">
    <source>
        <dbReference type="SAM" id="SignalP"/>
    </source>
</evidence>
<dbReference type="Proteomes" id="UP000324705">
    <property type="component" value="Chromosome 7B"/>
</dbReference>
<feature type="chain" id="PRO_5040281203" description="Peptidase A1 domain-containing protein" evidence="3">
    <location>
        <begin position="24"/>
        <end position="510"/>
    </location>
</feature>
<organism evidence="5 6">
    <name type="scientific">Triticum turgidum subsp. durum</name>
    <name type="common">Durum wheat</name>
    <name type="synonym">Triticum durum</name>
    <dbReference type="NCBI Taxonomy" id="4567"/>
    <lineage>
        <taxon>Eukaryota</taxon>
        <taxon>Viridiplantae</taxon>
        <taxon>Streptophyta</taxon>
        <taxon>Embryophyta</taxon>
        <taxon>Tracheophyta</taxon>
        <taxon>Spermatophyta</taxon>
        <taxon>Magnoliopsida</taxon>
        <taxon>Liliopsida</taxon>
        <taxon>Poales</taxon>
        <taxon>Poaceae</taxon>
        <taxon>BOP clade</taxon>
        <taxon>Pooideae</taxon>
        <taxon>Triticodae</taxon>
        <taxon>Triticeae</taxon>
        <taxon>Triticinae</taxon>
        <taxon>Triticum</taxon>
    </lineage>
</organism>
<dbReference type="PROSITE" id="PS51767">
    <property type="entry name" value="PEPTIDASE_A1"/>
    <property type="match status" value="1"/>
</dbReference>
<dbReference type="PANTHER" id="PTHR13683">
    <property type="entry name" value="ASPARTYL PROTEASES"/>
    <property type="match status" value="1"/>
</dbReference>
<dbReference type="Pfam" id="PF14541">
    <property type="entry name" value="TAXi_C"/>
    <property type="match status" value="1"/>
</dbReference>
<dbReference type="GO" id="GO:0006508">
    <property type="term" value="P:proteolysis"/>
    <property type="evidence" value="ECO:0007669"/>
    <property type="project" value="InterPro"/>
</dbReference>
<dbReference type="InterPro" id="IPR021109">
    <property type="entry name" value="Peptidase_aspartic_dom_sf"/>
</dbReference>
<dbReference type="OMA" id="YMCARTI"/>
<feature type="signal peptide" evidence="3">
    <location>
        <begin position="1"/>
        <end position="23"/>
    </location>
</feature>
<evidence type="ECO:0000313" key="5">
    <source>
        <dbReference type="EMBL" id="VAI84205.1"/>
    </source>
</evidence>
<dbReference type="GO" id="GO:0004190">
    <property type="term" value="F:aspartic-type endopeptidase activity"/>
    <property type="evidence" value="ECO:0007669"/>
    <property type="project" value="InterPro"/>
</dbReference>
<feature type="active site" evidence="2">
    <location>
        <position position="183"/>
    </location>
</feature>
<keyword evidence="3" id="KW-0732">Signal</keyword>
<dbReference type="FunFam" id="2.40.70.10:FF:000013">
    <property type="entry name" value="Aspartyl protease AED1"/>
    <property type="match status" value="1"/>
</dbReference>
<dbReference type="AlphaFoldDB" id="A0A9R1BX11"/>
<feature type="domain" description="Peptidase A1" evidence="4">
    <location>
        <begin position="161"/>
        <end position="506"/>
    </location>
</feature>
<name>A0A9R1BX11_TRITD</name>
<dbReference type="SUPFAM" id="SSF50630">
    <property type="entry name" value="Acid proteases"/>
    <property type="match status" value="1"/>
</dbReference>
<keyword evidence="6" id="KW-1185">Reference proteome</keyword>
<evidence type="ECO:0000256" key="1">
    <source>
        <dbReference type="ARBA" id="ARBA00007447"/>
    </source>
</evidence>
<dbReference type="InterPro" id="IPR032799">
    <property type="entry name" value="TAXi_C"/>
</dbReference>
<dbReference type="InterPro" id="IPR033121">
    <property type="entry name" value="PEPTIDASE_A1"/>
</dbReference>
<dbReference type="EMBL" id="LT934124">
    <property type="protein sequence ID" value="VAI84205.1"/>
    <property type="molecule type" value="Genomic_DNA"/>
</dbReference>
<dbReference type="Pfam" id="PF14543">
    <property type="entry name" value="TAXi_N"/>
    <property type="match status" value="1"/>
</dbReference>
<dbReference type="PANTHER" id="PTHR13683:SF855">
    <property type="entry name" value="PEPTIDASE A1 DOMAIN-CONTAINING PROTEIN"/>
    <property type="match status" value="1"/>
</dbReference>
<feature type="active site" evidence="2">
    <location>
        <position position="394"/>
    </location>
</feature>
<evidence type="ECO:0000256" key="2">
    <source>
        <dbReference type="PIRSR" id="PIRSR601461-1"/>
    </source>
</evidence>
<evidence type="ECO:0000313" key="6">
    <source>
        <dbReference type="Proteomes" id="UP000324705"/>
    </source>
</evidence>
<reference evidence="5 6" key="1">
    <citation type="submission" date="2017-09" db="EMBL/GenBank/DDBJ databases">
        <authorList>
            <consortium name="International Durum Wheat Genome Sequencing Consortium (IDWGSC)"/>
            <person name="Milanesi L."/>
        </authorList>
    </citation>
    <scope>NUCLEOTIDE SEQUENCE [LARGE SCALE GENOMIC DNA]</scope>
    <source>
        <strain evidence="6">cv. Svevo</strain>
    </source>
</reference>
<gene>
    <name evidence="5" type="ORF">TRITD_7Bv1G031830</name>
</gene>